<dbReference type="AlphaFoldDB" id="A0AAD5UNK2"/>
<comment type="caution">
    <text evidence="2">The sequence shown here is derived from an EMBL/GenBank/DDBJ whole genome shotgun (WGS) entry which is preliminary data.</text>
</comment>
<proteinExistence type="predicted"/>
<evidence type="ECO:0000313" key="3">
    <source>
        <dbReference type="Proteomes" id="UP001210925"/>
    </source>
</evidence>
<gene>
    <name evidence="2" type="ORF">HK103_002623</name>
</gene>
<organism evidence="2 3">
    <name type="scientific">Boothiomyces macroporosus</name>
    <dbReference type="NCBI Taxonomy" id="261099"/>
    <lineage>
        <taxon>Eukaryota</taxon>
        <taxon>Fungi</taxon>
        <taxon>Fungi incertae sedis</taxon>
        <taxon>Chytridiomycota</taxon>
        <taxon>Chytridiomycota incertae sedis</taxon>
        <taxon>Chytridiomycetes</taxon>
        <taxon>Rhizophydiales</taxon>
        <taxon>Terramycetaceae</taxon>
        <taxon>Boothiomyces</taxon>
    </lineage>
</organism>
<sequence>MKFILTLLYAAVFATPNGAPKCTINENGIAAGMGSPNNPALGYTITAAPSGNGMMSFTIGNTAGLSKFQGILMYVTSGTDNLTHIGSFTLPDPAKYKFTDPAICSAAKIKGSPQSTLTHAAPAPADFSKPIMWQASPQEMQLPNLAVNVVIAQKKNPSDQFPQWQHLSNIPISFTGVAVANGSGSGMGMGQMSLPNGVSRVLKCTPRNK</sequence>
<reference evidence="2" key="1">
    <citation type="submission" date="2020-05" db="EMBL/GenBank/DDBJ databases">
        <title>Phylogenomic resolution of chytrid fungi.</title>
        <authorList>
            <person name="Stajich J.E."/>
            <person name="Amses K."/>
            <person name="Simmons R."/>
            <person name="Seto K."/>
            <person name="Myers J."/>
            <person name="Bonds A."/>
            <person name="Quandt C.A."/>
            <person name="Barry K."/>
            <person name="Liu P."/>
            <person name="Grigoriev I."/>
            <person name="Longcore J.E."/>
            <person name="James T.Y."/>
        </authorList>
    </citation>
    <scope>NUCLEOTIDE SEQUENCE</scope>
    <source>
        <strain evidence="2">PLAUS21</strain>
    </source>
</reference>
<evidence type="ECO:0000259" key="1">
    <source>
        <dbReference type="Pfam" id="PF02014"/>
    </source>
</evidence>
<accession>A0AAD5UNK2</accession>
<evidence type="ECO:0000313" key="2">
    <source>
        <dbReference type="EMBL" id="KAJ3262210.1"/>
    </source>
</evidence>
<dbReference type="EMBL" id="JADGKB010000002">
    <property type="protein sequence ID" value="KAJ3262210.1"/>
    <property type="molecule type" value="Genomic_DNA"/>
</dbReference>
<dbReference type="Pfam" id="PF02014">
    <property type="entry name" value="Reeler"/>
    <property type="match status" value="1"/>
</dbReference>
<name>A0AAD5UNK2_9FUNG</name>
<protein>
    <recommendedName>
        <fullName evidence="1">Reelin domain-containing protein</fullName>
    </recommendedName>
</protein>
<feature type="domain" description="Reelin" evidence="1">
    <location>
        <begin position="50"/>
        <end position="154"/>
    </location>
</feature>
<keyword evidence="3" id="KW-1185">Reference proteome</keyword>
<dbReference type="Proteomes" id="UP001210925">
    <property type="component" value="Unassembled WGS sequence"/>
</dbReference>
<dbReference type="InterPro" id="IPR002861">
    <property type="entry name" value="Reeler_dom"/>
</dbReference>